<protein>
    <submittedName>
        <fullName evidence="2">Uncharacterized protein</fullName>
    </submittedName>
</protein>
<keyword evidence="3" id="KW-1185">Reference proteome</keyword>
<organism evidence="2 3">
    <name type="scientific">Scylla paramamosain</name>
    <name type="common">Mud crab</name>
    <dbReference type="NCBI Taxonomy" id="85552"/>
    <lineage>
        <taxon>Eukaryota</taxon>
        <taxon>Metazoa</taxon>
        <taxon>Ecdysozoa</taxon>
        <taxon>Arthropoda</taxon>
        <taxon>Crustacea</taxon>
        <taxon>Multicrustacea</taxon>
        <taxon>Malacostraca</taxon>
        <taxon>Eumalacostraca</taxon>
        <taxon>Eucarida</taxon>
        <taxon>Decapoda</taxon>
        <taxon>Pleocyemata</taxon>
        <taxon>Brachyura</taxon>
        <taxon>Eubrachyura</taxon>
        <taxon>Portunoidea</taxon>
        <taxon>Portunidae</taxon>
        <taxon>Portuninae</taxon>
        <taxon>Scylla</taxon>
    </lineage>
</organism>
<dbReference type="EMBL" id="JARAKH010000032">
    <property type="protein sequence ID" value="KAK8385400.1"/>
    <property type="molecule type" value="Genomic_DNA"/>
</dbReference>
<evidence type="ECO:0000313" key="3">
    <source>
        <dbReference type="Proteomes" id="UP001487740"/>
    </source>
</evidence>
<comment type="caution">
    <text evidence="2">The sequence shown here is derived from an EMBL/GenBank/DDBJ whole genome shotgun (WGS) entry which is preliminary data.</text>
</comment>
<feature type="region of interest" description="Disordered" evidence="1">
    <location>
        <begin position="38"/>
        <end position="58"/>
    </location>
</feature>
<gene>
    <name evidence="2" type="ORF">O3P69_016313</name>
</gene>
<proteinExistence type="predicted"/>
<dbReference type="AlphaFoldDB" id="A0AAW0TCY9"/>
<name>A0AAW0TCY9_SCYPA</name>
<evidence type="ECO:0000256" key="1">
    <source>
        <dbReference type="SAM" id="MobiDB-lite"/>
    </source>
</evidence>
<reference evidence="2 3" key="1">
    <citation type="submission" date="2023-03" db="EMBL/GenBank/DDBJ databases">
        <title>High-quality genome of Scylla paramamosain provides insights in environmental adaptation.</title>
        <authorList>
            <person name="Zhang L."/>
        </authorList>
    </citation>
    <scope>NUCLEOTIDE SEQUENCE [LARGE SCALE GENOMIC DNA]</scope>
    <source>
        <strain evidence="2">LZ_2023a</strain>
        <tissue evidence="2">Muscle</tissue>
    </source>
</reference>
<sequence length="84" mass="8858">MDMVDKAVSQMFERCSVASDSLAGRCVRECRLSQDEAPPELLHASGPSAPPPPAATRCQGSWAETLRGTGASGSRLWVVRATGV</sequence>
<accession>A0AAW0TCY9</accession>
<dbReference type="Proteomes" id="UP001487740">
    <property type="component" value="Unassembled WGS sequence"/>
</dbReference>
<evidence type="ECO:0000313" key="2">
    <source>
        <dbReference type="EMBL" id="KAK8385400.1"/>
    </source>
</evidence>